<dbReference type="PROSITE" id="PS51336">
    <property type="entry name" value="DM10"/>
    <property type="match status" value="3"/>
</dbReference>
<feature type="domain" description="DM10" evidence="8">
    <location>
        <begin position="395"/>
        <end position="501"/>
    </location>
</feature>
<proteinExistence type="predicted"/>
<dbReference type="HOGENOM" id="CLU_018366_0_1_1"/>
<keyword evidence="5" id="KW-0206">Cytoskeleton</keyword>
<dbReference type="GeneID" id="17256029"/>
<evidence type="ECO:0000256" key="5">
    <source>
        <dbReference type="ARBA" id="ARBA00023212"/>
    </source>
</evidence>
<dbReference type="FunFam" id="2.30.29.170:FF:000004">
    <property type="entry name" value="EF-hand domain containing 2"/>
    <property type="match status" value="1"/>
</dbReference>
<dbReference type="PaxDb" id="2903-EOD09876"/>
<dbReference type="Gene3D" id="1.10.238.10">
    <property type="entry name" value="EF-hand"/>
    <property type="match status" value="1"/>
</dbReference>
<keyword evidence="4" id="KW-0677">Repeat</keyword>
<name>A0A0D3IF41_EMIH1</name>
<evidence type="ECO:0000256" key="2">
    <source>
        <dbReference type="ARBA" id="ARBA00004245"/>
    </source>
</evidence>
<evidence type="ECO:0000256" key="6">
    <source>
        <dbReference type="ARBA" id="ARBA00023273"/>
    </source>
</evidence>
<dbReference type="KEGG" id="ehx:EMIHUDRAFT_77040"/>
<dbReference type="InterPro" id="IPR011992">
    <property type="entry name" value="EF-hand-dom_pair"/>
</dbReference>
<dbReference type="PANTHER" id="PTHR12086:SF9">
    <property type="entry name" value="EF-HAND DOMAIN-CONTAINING PROTEIN 1"/>
    <property type="match status" value="1"/>
</dbReference>
<dbReference type="Gene3D" id="2.30.29.170">
    <property type="match status" value="3"/>
</dbReference>
<dbReference type="GO" id="GO:0000281">
    <property type="term" value="P:mitotic cytokinesis"/>
    <property type="evidence" value="ECO:0007669"/>
    <property type="project" value="TreeGrafter"/>
</dbReference>
<reference evidence="9" key="2">
    <citation type="submission" date="2024-10" db="UniProtKB">
        <authorList>
            <consortium name="EnsemblProtists"/>
        </authorList>
    </citation>
    <scope>IDENTIFICATION</scope>
</reference>
<feature type="domain" description="DM10" evidence="8">
    <location>
        <begin position="207"/>
        <end position="335"/>
    </location>
</feature>
<dbReference type="RefSeq" id="XP_005762305.1">
    <property type="nucleotide sequence ID" value="XM_005762248.1"/>
</dbReference>
<protein>
    <recommendedName>
        <fullName evidence="8">DM10 domain-containing protein</fullName>
    </recommendedName>
</protein>
<accession>A0A0D3IF41</accession>
<dbReference type="GO" id="GO:0060285">
    <property type="term" value="P:cilium-dependent cell motility"/>
    <property type="evidence" value="ECO:0007669"/>
    <property type="project" value="TreeGrafter"/>
</dbReference>
<dbReference type="SMART" id="SM00676">
    <property type="entry name" value="DM10"/>
    <property type="match status" value="3"/>
</dbReference>
<dbReference type="Proteomes" id="UP000013827">
    <property type="component" value="Unassembled WGS sequence"/>
</dbReference>
<keyword evidence="10" id="KW-1185">Reference proteome</keyword>
<dbReference type="STRING" id="2903.R1DGG5"/>
<feature type="domain" description="DM10" evidence="8">
    <location>
        <begin position="35"/>
        <end position="144"/>
    </location>
</feature>
<dbReference type="GO" id="GO:0072686">
    <property type="term" value="C:mitotic spindle"/>
    <property type="evidence" value="ECO:0007669"/>
    <property type="project" value="TreeGrafter"/>
</dbReference>
<dbReference type="Pfam" id="PF06565">
    <property type="entry name" value="DM10_dom"/>
    <property type="match status" value="3"/>
</dbReference>
<dbReference type="PANTHER" id="PTHR12086">
    <property type="entry name" value="EF-HAND DOMAIN C-TERMINAL CONTAINING PROTEIN"/>
    <property type="match status" value="1"/>
</dbReference>
<evidence type="ECO:0000259" key="8">
    <source>
        <dbReference type="PROSITE" id="PS51336"/>
    </source>
</evidence>
<dbReference type="GO" id="GO:0005930">
    <property type="term" value="C:axoneme"/>
    <property type="evidence" value="ECO:0007669"/>
    <property type="project" value="TreeGrafter"/>
</dbReference>
<dbReference type="EnsemblProtists" id="EOD09876">
    <property type="protein sequence ID" value="EOD09876"/>
    <property type="gene ID" value="EMIHUDRAFT_77040"/>
</dbReference>
<dbReference type="InterPro" id="IPR040193">
    <property type="entry name" value="EFHC1/EFHC2/EFHB"/>
</dbReference>
<dbReference type="SUPFAM" id="SSF47473">
    <property type="entry name" value="EF-hand"/>
    <property type="match status" value="1"/>
</dbReference>
<feature type="region of interest" description="Disordered" evidence="7">
    <location>
        <begin position="1"/>
        <end position="23"/>
    </location>
</feature>
<keyword evidence="6" id="KW-0966">Cell projection</keyword>
<evidence type="ECO:0000313" key="10">
    <source>
        <dbReference type="Proteomes" id="UP000013827"/>
    </source>
</evidence>
<reference evidence="10" key="1">
    <citation type="journal article" date="2013" name="Nature">
        <title>Pan genome of the phytoplankton Emiliania underpins its global distribution.</title>
        <authorList>
            <person name="Read B.A."/>
            <person name="Kegel J."/>
            <person name="Klute M.J."/>
            <person name="Kuo A."/>
            <person name="Lefebvre S.C."/>
            <person name="Maumus F."/>
            <person name="Mayer C."/>
            <person name="Miller J."/>
            <person name="Monier A."/>
            <person name="Salamov A."/>
            <person name="Young J."/>
            <person name="Aguilar M."/>
            <person name="Claverie J.M."/>
            <person name="Frickenhaus S."/>
            <person name="Gonzalez K."/>
            <person name="Herman E.K."/>
            <person name="Lin Y.C."/>
            <person name="Napier J."/>
            <person name="Ogata H."/>
            <person name="Sarno A.F."/>
            <person name="Shmutz J."/>
            <person name="Schroeder D."/>
            <person name="de Vargas C."/>
            <person name="Verret F."/>
            <person name="von Dassow P."/>
            <person name="Valentin K."/>
            <person name="Van de Peer Y."/>
            <person name="Wheeler G."/>
            <person name="Dacks J.B."/>
            <person name="Delwiche C.F."/>
            <person name="Dyhrman S.T."/>
            <person name="Glockner G."/>
            <person name="John U."/>
            <person name="Richards T."/>
            <person name="Worden A.Z."/>
            <person name="Zhang X."/>
            <person name="Grigoriev I.V."/>
            <person name="Allen A.E."/>
            <person name="Bidle K."/>
            <person name="Borodovsky M."/>
            <person name="Bowler C."/>
            <person name="Brownlee C."/>
            <person name="Cock J.M."/>
            <person name="Elias M."/>
            <person name="Gladyshev V.N."/>
            <person name="Groth M."/>
            <person name="Guda C."/>
            <person name="Hadaegh A."/>
            <person name="Iglesias-Rodriguez M.D."/>
            <person name="Jenkins J."/>
            <person name="Jones B.M."/>
            <person name="Lawson T."/>
            <person name="Leese F."/>
            <person name="Lindquist E."/>
            <person name="Lobanov A."/>
            <person name="Lomsadze A."/>
            <person name="Malik S.B."/>
            <person name="Marsh M.E."/>
            <person name="Mackinder L."/>
            <person name="Mock T."/>
            <person name="Mueller-Roeber B."/>
            <person name="Pagarete A."/>
            <person name="Parker M."/>
            <person name="Probert I."/>
            <person name="Quesneville H."/>
            <person name="Raines C."/>
            <person name="Rensing S.A."/>
            <person name="Riano-Pachon D.M."/>
            <person name="Richier S."/>
            <person name="Rokitta S."/>
            <person name="Shiraiwa Y."/>
            <person name="Soanes D.M."/>
            <person name="van der Giezen M."/>
            <person name="Wahlund T.M."/>
            <person name="Williams B."/>
            <person name="Wilson W."/>
            <person name="Wolfe G."/>
            <person name="Wurch L.L."/>
        </authorList>
    </citation>
    <scope>NUCLEOTIDE SEQUENCE</scope>
</reference>
<dbReference type="OMA" id="RFSCKQP"/>
<evidence type="ECO:0000256" key="4">
    <source>
        <dbReference type="ARBA" id="ARBA00022737"/>
    </source>
</evidence>
<sequence length="592" mass="66786">MQPATAFAGANALSPTKTQPAHGSEAATPAWIAFDRKVLRFNCHFDEEVHESQAEASRVRKCILYYYLEDDSMHICEPKVENSGLGIDPTKSAVYLKRHRVPKPEGDFFGATDLNIGLTIDIYGRVFTLTDCDGFTRTFLEKLGIEVPQAIEEPTDGYTSTRAAVKAHVGGRPRPVNDALIRGVEASLGASSHLLEGDRLGQFLDNDRKVLRFYMAWDDRKKLYGELRPFILHYYLADDHMEVVEVKTRNNGRDPFPLFVKKGKVYKNIDSYTSIDSPTTHTTQNIGRSGRVDPATMEAFTEADFGIGKSIKVLGVEFFIHACDEFTRDYYQKVHGVELVDVPFVYEEKWERPKMPVPPHTGWAAIGSEEDSLNSMQHLVPKPPKKDMKKLMDKDGVILRFLARFETEAEEDTGRQFVIKFYCANDTIAVFEPPLKNSGLVGGKFIERTTLRKAGTQKEDGTWEFWLQGDFYTGAVVELNGWRFVIYQADEYTLSYMEAHPEQHPMSSIAYICEQAAPVLAEKREALLADCAAADPSESGYVNYEPFQAALAGAGMELNDQVLVTLLRRFDVRKDGTVSYRELMNPDSNLWK</sequence>
<evidence type="ECO:0000256" key="1">
    <source>
        <dbReference type="ARBA" id="ARBA00004138"/>
    </source>
</evidence>
<dbReference type="AlphaFoldDB" id="A0A0D3IF41"/>
<keyword evidence="3" id="KW-0963">Cytoplasm</keyword>
<evidence type="ECO:0000256" key="7">
    <source>
        <dbReference type="SAM" id="MobiDB-lite"/>
    </source>
</evidence>
<organism evidence="9 10">
    <name type="scientific">Emiliania huxleyi (strain CCMP1516)</name>
    <dbReference type="NCBI Taxonomy" id="280463"/>
    <lineage>
        <taxon>Eukaryota</taxon>
        <taxon>Haptista</taxon>
        <taxon>Haptophyta</taxon>
        <taxon>Prymnesiophyceae</taxon>
        <taxon>Isochrysidales</taxon>
        <taxon>Noelaerhabdaceae</taxon>
        <taxon>Emiliania</taxon>
    </lineage>
</organism>
<dbReference type="GO" id="GO:0043014">
    <property type="term" value="F:alpha-tubulin binding"/>
    <property type="evidence" value="ECO:0007669"/>
    <property type="project" value="TreeGrafter"/>
</dbReference>
<dbReference type="eggNOG" id="KOG0043">
    <property type="taxonomic scope" value="Eukaryota"/>
</dbReference>
<dbReference type="GO" id="GO:0007052">
    <property type="term" value="P:mitotic spindle organization"/>
    <property type="evidence" value="ECO:0007669"/>
    <property type="project" value="TreeGrafter"/>
</dbReference>
<comment type="subcellular location">
    <subcellularLocation>
        <location evidence="1">Cell projection</location>
        <location evidence="1">Cilium</location>
    </subcellularLocation>
    <subcellularLocation>
        <location evidence="2">Cytoplasm</location>
        <location evidence="2">Cytoskeleton</location>
    </subcellularLocation>
</comment>
<dbReference type="InterPro" id="IPR006602">
    <property type="entry name" value="DM10_dom"/>
</dbReference>
<evidence type="ECO:0000256" key="3">
    <source>
        <dbReference type="ARBA" id="ARBA00022490"/>
    </source>
</evidence>
<dbReference type="FunFam" id="2.30.29.170:FF:000002">
    <property type="entry name" value="EF-hand domain (C-terminal) containing 1"/>
    <property type="match status" value="1"/>
</dbReference>
<evidence type="ECO:0000313" key="9">
    <source>
        <dbReference type="EnsemblProtists" id="EOD09876"/>
    </source>
</evidence>